<dbReference type="AlphaFoldDB" id="A0A318SB26"/>
<keyword evidence="4" id="KW-1185">Reference proteome</keyword>
<dbReference type="GO" id="GO:0006446">
    <property type="term" value="P:regulation of translational initiation"/>
    <property type="evidence" value="ECO:0007669"/>
    <property type="project" value="TreeGrafter"/>
</dbReference>
<dbReference type="PANTHER" id="PTHR16301">
    <property type="entry name" value="IMPACT-RELATED"/>
    <property type="match status" value="1"/>
</dbReference>
<evidence type="ECO:0000256" key="1">
    <source>
        <dbReference type="ARBA" id="ARBA00007665"/>
    </source>
</evidence>
<feature type="domain" description="Impact N-terminal" evidence="2">
    <location>
        <begin position="18"/>
        <end position="119"/>
    </location>
</feature>
<protein>
    <submittedName>
        <fullName evidence="3">Putative YigZ family protein</fullName>
    </submittedName>
</protein>
<evidence type="ECO:0000313" key="4">
    <source>
        <dbReference type="Proteomes" id="UP000248326"/>
    </source>
</evidence>
<comment type="caution">
    <text evidence="3">The sequence shown here is derived from an EMBL/GenBank/DDBJ whole genome shotgun (WGS) entry which is preliminary data.</text>
</comment>
<dbReference type="SUPFAM" id="SSF54211">
    <property type="entry name" value="Ribosomal protein S5 domain 2-like"/>
    <property type="match status" value="1"/>
</dbReference>
<dbReference type="InterPro" id="IPR001498">
    <property type="entry name" value="Impact_N"/>
</dbReference>
<dbReference type="InterPro" id="IPR023582">
    <property type="entry name" value="Impact"/>
</dbReference>
<accession>A0A318SB26</accession>
<comment type="similarity">
    <text evidence="1">Belongs to the IMPACT family.</text>
</comment>
<dbReference type="Proteomes" id="UP000248326">
    <property type="component" value="Unassembled WGS sequence"/>
</dbReference>
<dbReference type="RefSeq" id="WP_245900642.1">
    <property type="nucleotide sequence ID" value="NZ_QJSX01000002.1"/>
</dbReference>
<dbReference type="PROSITE" id="PS00910">
    <property type="entry name" value="UPF0029"/>
    <property type="match status" value="1"/>
</dbReference>
<evidence type="ECO:0000259" key="2">
    <source>
        <dbReference type="Pfam" id="PF01205"/>
    </source>
</evidence>
<dbReference type="Gene3D" id="3.30.70.240">
    <property type="match status" value="1"/>
</dbReference>
<dbReference type="InterPro" id="IPR036956">
    <property type="entry name" value="Impact_N_sf"/>
</dbReference>
<proteinExistence type="inferred from homology"/>
<dbReference type="PANTHER" id="PTHR16301:SF20">
    <property type="entry name" value="IMPACT FAMILY MEMBER YIGZ"/>
    <property type="match status" value="1"/>
</dbReference>
<dbReference type="EMBL" id="QJSX01000002">
    <property type="protein sequence ID" value="PYE55772.1"/>
    <property type="molecule type" value="Genomic_DNA"/>
</dbReference>
<dbReference type="Pfam" id="PF01205">
    <property type="entry name" value="Impact_N"/>
    <property type="match status" value="1"/>
</dbReference>
<dbReference type="SUPFAM" id="SSF54980">
    <property type="entry name" value="EF-G C-terminal domain-like"/>
    <property type="match status" value="1"/>
</dbReference>
<reference evidence="3 4" key="1">
    <citation type="submission" date="2018-06" db="EMBL/GenBank/DDBJ databases">
        <title>Genomic Encyclopedia of Type Strains, Phase IV (KMG-IV): sequencing the most valuable type-strain genomes for metagenomic binning, comparative biology and taxonomic classification.</title>
        <authorList>
            <person name="Goeker M."/>
        </authorList>
    </citation>
    <scope>NUCLEOTIDE SEQUENCE [LARGE SCALE GENOMIC DNA]</scope>
    <source>
        <strain evidence="3 4">DSM 18048</strain>
    </source>
</reference>
<dbReference type="GO" id="GO:0005737">
    <property type="term" value="C:cytoplasm"/>
    <property type="evidence" value="ECO:0007669"/>
    <property type="project" value="TreeGrafter"/>
</dbReference>
<dbReference type="Gene3D" id="3.30.230.30">
    <property type="entry name" value="Impact, N-terminal domain"/>
    <property type="match status" value="1"/>
</dbReference>
<dbReference type="InterPro" id="IPR020568">
    <property type="entry name" value="Ribosomal_Su5_D2-typ_SF"/>
</dbReference>
<gene>
    <name evidence="3" type="ORF">DES52_102136</name>
</gene>
<sequence>MTFRTLAAPHEHAEVISGSEFLAYATRADSPDAAMAFLAAIRVRHPDATHHCWAYKVESAYRFSDDGEPGGTAGAPILRALEGQGVDHVMVVVVRYFGGVKLGAGGLVRAYGGAAAEVVRTAPKEEVKPRAHVTVTVGFEFLDVLYRLLPDFDVKRGEERYGEGGLTLSLDILQEQLAAFETRVRDATRGAGVVSPVN</sequence>
<dbReference type="InterPro" id="IPR020569">
    <property type="entry name" value="UPF0029_Impact_CS"/>
</dbReference>
<name>A0A318SB26_9DEIO</name>
<dbReference type="InterPro" id="IPR035647">
    <property type="entry name" value="EFG_III/V"/>
</dbReference>
<evidence type="ECO:0000313" key="3">
    <source>
        <dbReference type="EMBL" id="PYE55772.1"/>
    </source>
</evidence>
<organism evidence="3 4">
    <name type="scientific">Deinococcus yavapaiensis KR-236</name>
    <dbReference type="NCBI Taxonomy" id="694435"/>
    <lineage>
        <taxon>Bacteria</taxon>
        <taxon>Thermotogati</taxon>
        <taxon>Deinococcota</taxon>
        <taxon>Deinococci</taxon>
        <taxon>Deinococcales</taxon>
        <taxon>Deinococcaceae</taxon>
        <taxon>Deinococcus</taxon>
    </lineage>
</organism>